<dbReference type="Gene3D" id="3.40.50.300">
    <property type="entry name" value="P-loop containing nucleotide triphosphate hydrolases"/>
    <property type="match status" value="2"/>
</dbReference>
<dbReference type="SUPFAM" id="SSF52540">
    <property type="entry name" value="P-loop containing nucleoside triphosphate hydrolases"/>
    <property type="match status" value="1"/>
</dbReference>
<feature type="domain" description="ATPase AAA-type core" evidence="1">
    <location>
        <begin position="247"/>
        <end position="323"/>
    </location>
</feature>
<dbReference type="PANTHER" id="PTHR40396">
    <property type="entry name" value="ATPASE-LIKE PROTEIN"/>
    <property type="match status" value="1"/>
</dbReference>
<evidence type="ECO:0000313" key="3">
    <source>
        <dbReference type="Proteomes" id="UP000249061"/>
    </source>
</evidence>
<comment type="caution">
    <text evidence="2">The sequence shown here is derived from an EMBL/GenBank/DDBJ whole genome shotgun (WGS) entry which is preliminary data.</text>
</comment>
<sequence length="362" mass="40545">MLKRLHVENYKTLENFDWKPAHGVSVLIGSNGSGKTAVGSVLHTLKLFLFDGIGVQEAFPDATRTRWHPESFRQVFELELAAPHGTFEYRLEIGFDSHSRTPWVAQERVALSGRPLYDFDGASGRLHASPTSVPIPFSNQRSYLAIVDERTASTTLFGFSRHLARVLVAKLSPDRLSAYSPMRIESESLAFDGSNFGGWYRWFASQQPHRLQAYFDALKGPLPGFVALVSRAVGDRYELRALFEAGHSTVEFSIDELSDGQRQLLILYLMLQRLDAGSVVFLDEPDNFLSLREIQPWLAELDRVAEQTGAQIMLISHQAEAMDYLSSRSAFVFARRDGRGTTVSELNHATMPSEVVLYGATQ</sequence>
<dbReference type="AlphaFoldDB" id="A0A2W5T2K9"/>
<name>A0A2W5T2K9_9BACT</name>
<dbReference type="Proteomes" id="UP000249061">
    <property type="component" value="Unassembled WGS sequence"/>
</dbReference>
<dbReference type="InterPro" id="IPR027417">
    <property type="entry name" value="P-loop_NTPase"/>
</dbReference>
<proteinExistence type="predicted"/>
<reference evidence="2 3" key="1">
    <citation type="submission" date="2017-08" db="EMBL/GenBank/DDBJ databases">
        <title>Infants hospitalized years apart are colonized by the same room-sourced microbial strains.</title>
        <authorList>
            <person name="Brooks B."/>
            <person name="Olm M.R."/>
            <person name="Firek B.A."/>
            <person name="Baker R."/>
            <person name="Thomas B.C."/>
            <person name="Morowitz M.J."/>
            <person name="Banfield J.F."/>
        </authorList>
    </citation>
    <scope>NUCLEOTIDE SEQUENCE [LARGE SCALE GENOMIC DNA]</scope>
    <source>
        <strain evidence="2">S2_003_000_R2_14</strain>
    </source>
</reference>
<dbReference type="PANTHER" id="PTHR40396:SF1">
    <property type="entry name" value="ATPASE AAA-TYPE CORE DOMAIN-CONTAINING PROTEIN"/>
    <property type="match status" value="1"/>
</dbReference>
<dbReference type="GO" id="GO:0016887">
    <property type="term" value="F:ATP hydrolysis activity"/>
    <property type="evidence" value="ECO:0007669"/>
    <property type="project" value="InterPro"/>
</dbReference>
<organism evidence="2 3">
    <name type="scientific">Archangium gephyra</name>
    <dbReference type="NCBI Taxonomy" id="48"/>
    <lineage>
        <taxon>Bacteria</taxon>
        <taxon>Pseudomonadati</taxon>
        <taxon>Myxococcota</taxon>
        <taxon>Myxococcia</taxon>
        <taxon>Myxococcales</taxon>
        <taxon>Cystobacterineae</taxon>
        <taxon>Archangiaceae</taxon>
        <taxon>Archangium</taxon>
    </lineage>
</organism>
<dbReference type="CDD" id="cd00267">
    <property type="entry name" value="ABC_ATPase"/>
    <property type="match status" value="1"/>
</dbReference>
<evidence type="ECO:0000259" key="1">
    <source>
        <dbReference type="Pfam" id="PF13304"/>
    </source>
</evidence>
<dbReference type="GO" id="GO:0005524">
    <property type="term" value="F:ATP binding"/>
    <property type="evidence" value="ECO:0007669"/>
    <property type="project" value="InterPro"/>
</dbReference>
<dbReference type="EMBL" id="QFQP01000021">
    <property type="protein sequence ID" value="PZR09312.1"/>
    <property type="molecule type" value="Genomic_DNA"/>
</dbReference>
<dbReference type="Pfam" id="PF13304">
    <property type="entry name" value="AAA_21"/>
    <property type="match status" value="1"/>
</dbReference>
<dbReference type="InterPro" id="IPR003959">
    <property type="entry name" value="ATPase_AAA_core"/>
</dbReference>
<evidence type="ECO:0000313" key="2">
    <source>
        <dbReference type="EMBL" id="PZR09312.1"/>
    </source>
</evidence>
<gene>
    <name evidence="2" type="ORF">DI536_22280</name>
</gene>
<protein>
    <recommendedName>
        <fullName evidence="1">ATPase AAA-type core domain-containing protein</fullName>
    </recommendedName>
</protein>
<accession>A0A2W5T2K9</accession>